<protein>
    <submittedName>
        <fullName evidence="1">13784_t:CDS:1</fullName>
    </submittedName>
</protein>
<gene>
    <name evidence="1" type="ORF">RPERSI_LOCUS11178</name>
</gene>
<reference evidence="1" key="1">
    <citation type="submission" date="2021-06" db="EMBL/GenBank/DDBJ databases">
        <authorList>
            <person name="Kallberg Y."/>
            <person name="Tangrot J."/>
            <person name="Rosling A."/>
        </authorList>
    </citation>
    <scope>NUCLEOTIDE SEQUENCE</scope>
    <source>
        <strain evidence="1">MA461A</strain>
    </source>
</reference>
<evidence type="ECO:0000313" key="1">
    <source>
        <dbReference type="EMBL" id="CAG8719524.1"/>
    </source>
</evidence>
<dbReference type="EMBL" id="CAJVQC010022775">
    <property type="protein sequence ID" value="CAG8719524.1"/>
    <property type="molecule type" value="Genomic_DNA"/>
</dbReference>
<comment type="caution">
    <text evidence="1">The sequence shown here is derived from an EMBL/GenBank/DDBJ whole genome shotgun (WGS) entry which is preliminary data.</text>
</comment>
<organism evidence="1 2">
    <name type="scientific">Racocetra persica</name>
    <dbReference type="NCBI Taxonomy" id="160502"/>
    <lineage>
        <taxon>Eukaryota</taxon>
        <taxon>Fungi</taxon>
        <taxon>Fungi incertae sedis</taxon>
        <taxon>Mucoromycota</taxon>
        <taxon>Glomeromycotina</taxon>
        <taxon>Glomeromycetes</taxon>
        <taxon>Diversisporales</taxon>
        <taxon>Gigasporaceae</taxon>
        <taxon>Racocetra</taxon>
    </lineage>
</organism>
<sequence>MPLPTLVLIQKDFNASVLAIDTFVWAACSDELATRKKVFLASFLVLVSASVACAVATNIWLLTAMRAIQSCGSFAAFPLGAGVISDIYDPLERGRAFGIFYFVHWIGYLGTILGGFIAQYLGGKYSDFLSKKSISISGGDCPEVRIKSLGSFGMLVTFSTLSTYLVDSCPGRGASVMALASLIRFGVPGVLTIFETSIEESLGVHWMLTSWL</sequence>
<keyword evidence="2" id="KW-1185">Reference proteome</keyword>
<evidence type="ECO:0000313" key="2">
    <source>
        <dbReference type="Proteomes" id="UP000789920"/>
    </source>
</evidence>
<dbReference type="Proteomes" id="UP000789920">
    <property type="component" value="Unassembled WGS sequence"/>
</dbReference>
<feature type="non-terminal residue" evidence="1">
    <location>
        <position position="212"/>
    </location>
</feature>
<proteinExistence type="predicted"/>
<accession>A0ACA9PRT2</accession>
<name>A0ACA9PRT2_9GLOM</name>